<name>A0A5E4CSI4_MARMO</name>
<dbReference type="PANTHER" id="PTHR13419:SF1">
    <property type="entry name" value="CXXC-TYPE ZINC FINGER PROTEIN 4"/>
    <property type="match status" value="1"/>
</dbReference>
<keyword evidence="1" id="KW-0238">DNA-binding</keyword>
<dbReference type="AlphaFoldDB" id="A0A5E4CSI4"/>
<organism evidence="2">
    <name type="scientific">Marmota monax</name>
    <name type="common">Woodchuck</name>
    <dbReference type="NCBI Taxonomy" id="9995"/>
    <lineage>
        <taxon>Eukaryota</taxon>
        <taxon>Metazoa</taxon>
        <taxon>Chordata</taxon>
        <taxon>Craniata</taxon>
        <taxon>Vertebrata</taxon>
        <taxon>Euteleostomi</taxon>
        <taxon>Mammalia</taxon>
        <taxon>Eutheria</taxon>
        <taxon>Euarchontoglires</taxon>
        <taxon>Glires</taxon>
        <taxon>Rodentia</taxon>
        <taxon>Sciuromorpha</taxon>
        <taxon>Sciuridae</taxon>
        <taxon>Xerinae</taxon>
        <taxon>Marmotini</taxon>
        <taxon>Marmota</taxon>
    </lineage>
</organism>
<gene>
    <name evidence="2" type="ORF">MONAX_5E029393</name>
</gene>
<dbReference type="InterPro" id="IPR040388">
    <property type="entry name" value="CXXC4/CXXC5"/>
</dbReference>
<reference evidence="2" key="1">
    <citation type="submission" date="2019-04" db="EMBL/GenBank/DDBJ databases">
        <authorList>
            <person name="Alioto T."/>
            <person name="Alioto T."/>
        </authorList>
    </citation>
    <scope>NUCLEOTIDE SEQUENCE [LARGE SCALE GENOMIC DNA]</scope>
</reference>
<dbReference type="GO" id="GO:0008327">
    <property type="term" value="F:methyl-CpG binding"/>
    <property type="evidence" value="ECO:0007669"/>
    <property type="project" value="TreeGrafter"/>
</dbReference>
<protein>
    <submittedName>
        <fullName evidence="2">Uncharacterized protein</fullName>
    </submittedName>
</protein>
<evidence type="ECO:0000313" key="2">
    <source>
        <dbReference type="EMBL" id="VTJ84250.1"/>
    </source>
</evidence>
<dbReference type="PANTHER" id="PTHR13419">
    <property type="entry name" value="ZINC FINGER-CONTAINING"/>
    <property type="match status" value="1"/>
</dbReference>
<comment type="caution">
    <text evidence="2">The sequence shown here is derived from an EMBL/GenBank/DDBJ whole genome shotgun (WGS) entry which is preliminary data.</text>
</comment>
<dbReference type="GO" id="GO:0005634">
    <property type="term" value="C:nucleus"/>
    <property type="evidence" value="ECO:0007669"/>
    <property type="project" value="TreeGrafter"/>
</dbReference>
<accession>A0A5E4CSI4</accession>
<feature type="non-terminal residue" evidence="2">
    <location>
        <position position="69"/>
    </location>
</feature>
<proteinExistence type="predicted"/>
<sequence>MERYRSFATSFYKTNGGAFPQAAKIARITTPIFPSSAAAAAAAARIGMSPWNCDNAATAAAATAMLWGS</sequence>
<dbReference type="EMBL" id="CABDUW010001837">
    <property type="protein sequence ID" value="VTJ84250.1"/>
    <property type="molecule type" value="Genomic_DNA"/>
</dbReference>
<evidence type="ECO:0000256" key="1">
    <source>
        <dbReference type="ARBA" id="ARBA00023125"/>
    </source>
</evidence>